<name>A0ABR4K2R6_9EURO</name>
<reference evidence="1 2" key="1">
    <citation type="submission" date="2024-07" db="EMBL/GenBank/DDBJ databases">
        <title>Section-level genome sequencing and comparative genomics of Aspergillus sections Usti and Cavernicolus.</title>
        <authorList>
            <consortium name="Lawrence Berkeley National Laboratory"/>
            <person name="Nybo J.L."/>
            <person name="Vesth T.C."/>
            <person name="Theobald S."/>
            <person name="Frisvad J.C."/>
            <person name="Larsen T.O."/>
            <person name="Kjaerboelling I."/>
            <person name="Rothschild-Mancinelli K."/>
            <person name="Lyhne E.K."/>
            <person name="Kogle M.E."/>
            <person name="Barry K."/>
            <person name="Clum A."/>
            <person name="Na H."/>
            <person name="Ledsgaard L."/>
            <person name="Lin J."/>
            <person name="Lipzen A."/>
            <person name="Kuo A."/>
            <person name="Riley R."/>
            <person name="Mondo S."/>
            <person name="Labutti K."/>
            <person name="Haridas S."/>
            <person name="Pangalinan J."/>
            <person name="Salamov A.A."/>
            <person name="Simmons B.A."/>
            <person name="Magnuson J.K."/>
            <person name="Chen J."/>
            <person name="Drula E."/>
            <person name="Henrissat B."/>
            <person name="Wiebenga A."/>
            <person name="Lubbers R.J."/>
            <person name="Gomes A.C."/>
            <person name="Makela M.R."/>
            <person name="Stajich J."/>
            <person name="Grigoriev I.V."/>
            <person name="Mortensen U.H."/>
            <person name="De Vries R.P."/>
            <person name="Baker S.E."/>
            <person name="Andersen M.R."/>
        </authorList>
    </citation>
    <scope>NUCLEOTIDE SEQUENCE [LARGE SCALE GENOMIC DNA]</scope>
    <source>
        <strain evidence="1 2">CBS 123904</strain>
    </source>
</reference>
<gene>
    <name evidence="1" type="ORF">BJY01DRAFT_173163</name>
</gene>
<protein>
    <submittedName>
        <fullName evidence="1">Uncharacterized protein</fullName>
    </submittedName>
</protein>
<proteinExistence type="predicted"/>
<comment type="caution">
    <text evidence="1">The sequence shown here is derived from an EMBL/GenBank/DDBJ whole genome shotgun (WGS) entry which is preliminary data.</text>
</comment>
<keyword evidence="2" id="KW-1185">Reference proteome</keyword>
<dbReference type="EMBL" id="JBFXLU010000062">
    <property type="protein sequence ID" value="KAL2846622.1"/>
    <property type="molecule type" value="Genomic_DNA"/>
</dbReference>
<dbReference type="Proteomes" id="UP001610446">
    <property type="component" value="Unassembled WGS sequence"/>
</dbReference>
<evidence type="ECO:0000313" key="1">
    <source>
        <dbReference type="EMBL" id="KAL2846622.1"/>
    </source>
</evidence>
<accession>A0ABR4K2R6</accession>
<organism evidence="1 2">
    <name type="scientific">Aspergillus pseudoustus</name>
    <dbReference type="NCBI Taxonomy" id="1810923"/>
    <lineage>
        <taxon>Eukaryota</taxon>
        <taxon>Fungi</taxon>
        <taxon>Dikarya</taxon>
        <taxon>Ascomycota</taxon>
        <taxon>Pezizomycotina</taxon>
        <taxon>Eurotiomycetes</taxon>
        <taxon>Eurotiomycetidae</taxon>
        <taxon>Eurotiales</taxon>
        <taxon>Aspergillaceae</taxon>
        <taxon>Aspergillus</taxon>
        <taxon>Aspergillus subgen. Nidulantes</taxon>
    </lineage>
</organism>
<evidence type="ECO:0000313" key="2">
    <source>
        <dbReference type="Proteomes" id="UP001610446"/>
    </source>
</evidence>
<sequence length="297" mass="33566">MDISRLLISTNVEPTTSCNHFRPETHPANLHNNSNQQHLATNSSSCTPQSVPFCPLLPKPPGPLGAGADTRIPQELAELRGYSVKSNQRNQIAWPIFPGGWPGPCLLHPPHGTSRVKDKTPFSPTEDAAMLYLLENLGGSRLELLRAVFGRSYGNINIRRDELYGYRYCRGCPSCHMFMQQLFIIKEQYQGARWTLSQELSDGKIDVLVPPPRRIRSFEDFPLPIVARVRGRSRDLSLTVTSGASSDQWMQRTLRSRCDHCYIFRSRALNHTGNWTLRLYTCDESDFSVGFEISCVD</sequence>